<protein>
    <submittedName>
        <fullName evidence="2">Alpha/beta hydrolase</fullName>
    </submittedName>
</protein>
<feature type="domain" description="Serine aminopeptidase S33" evidence="1">
    <location>
        <begin position="38"/>
        <end position="97"/>
    </location>
</feature>
<proteinExistence type="predicted"/>
<sequence>MKNTFTFNIRNVELFGQYWTRKKQKASFFWCMVWANITGRYEEAVVPYFLKNKYAVVSFDQFGHGKSHGKRGHCPSYEALLESLESVIEKAKTLFPRGSSISLWS</sequence>
<evidence type="ECO:0000259" key="1">
    <source>
        <dbReference type="Pfam" id="PF12146"/>
    </source>
</evidence>
<dbReference type="Gene3D" id="3.40.50.1820">
    <property type="entry name" value="alpha/beta hydrolase"/>
    <property type="match status" value="1"/>
</dbReference>
<dbReference type="SUPFAM" id="SSF53474">
    <property type="entry name" value="alpha/beta-Hydrolases"/>
    <property type="match status" value="1"/>
</dbReference>
<dbReference type="Pfam" id="PF12146">
    <property type="entry name" value="Hydrolase_4"/>
    <property type="match status" value="1"/>
</dbReference>
<dbReference type="InterPro" id="IPR029058">
    <property type="entry name" value="AB_hydrolase_fold"/>
</dbReference>
<organism evidence="2 3">
    <name type="scientific">Lacinutrix neustonica</name>
    <dbReference type="NCBI Taxonomy" id="2980107"/>
    <lineage>
        <taxon>Bacteria</taxon>
        <taxon>Pseudomonadati</taxon>
        <taxon>Bacteroidota</taxon>
        <taxon>Flavobacteriia</taxon>
        <taxon>Flavobacteriales</taxon>
        <taxon>Flavobacteriaceae</taxon>
        <taxon>Lacinutrix</taxon>
    </lineage>
</organism>
<dbReference type="GO" id="GO:0016787">
    <property type="term" value="F:hydrolase activity"/>
    <property type="evidence" value="ECO:0007669"/>
    <property type="project" value="UniProtKB-KW"/>
</dbReference>
<keyword evidence="3" id="KW-1185">Reference proteome</keyword>
<dbReference type="InterPro" id="IPR022742">
    <property type="entry name" value="Hydrolase_4"/>
</dbReference>
<accession>A0A9E8SHH0</accession>
<dbReference type="AlphaFoldDB" id="A0A9E8SHH0"/>
<evidence type="ECO:0000313" key="3">
    <source>
        <dbReference type="Proteomes" id="UP001164705"/>
    </source>
</evidence>
<evidence type="ECO:0000313" key="2">
    <source>
        <dbReference type="EMBL" id="WAC02675.1"/>
    </source>
</evidence>
<dbReference type="KEGG" id="lnu:N7U66_03055"/>
<dbReference type="Proteomes" id="UP001164705">
    <property type="component" value="Chromosome"/>
</dbReference>
<reference evidence="2" key="1">
    <citation type="submission" date="2022-11" db="EMBL/GenBank/DDBJ databases">
        <title>Lacinutrix neustonica HL-RS19T sp. nov., isolated from the surface microlayer sample of brackish Lake Shihwa.</title>
        <authorList>
            <person name="Choi J.Y."/>
            <person name="Hwang C.Y."/>
        </authorList>
    </citation>
    <scope>NUCLEOTIDE SEQUENCE</scope>
    <source>
        <strain evidence="2">HL-RS19</strain>
    </source>
</reference>
<name>A0A9E8SHH0_9FLAO</name>
<dbReference type="InterPro" id="IPR051044">
    <property type="entry name" value="MAG_DAG_Lipase"/>
</dbReference>
<gene>
    <name evidence="2" type="ORF">N7U66_03055</name>
</gene>
<dbReference type="PANTHER" id="PTHR11614">
    <property type="entry name" value="PHOSPHOLIPASE-RELATED"/>
    <property type="match status" value="1"/>
</dbReference>
<dbReference type="EMBL" id="CP113088">
    <property type="protein sequence ID" value="WAC02675.1"/>
    <property type="molecule type" value="Genomic_DNA"/>
</dbReference>
<dbReference type="RefSeq" id="WP_267677273.1">
    <property type="nucleotide sequence ID" value="NZ_CP113088.1"/>
</dbReference>
<keyword evidence="2" id="KW-0378">Hydrolase</keyword>